<dbReference type="Gene3D" id="3.40.50.410">
    <property type="entry name" value="von Willebrand factor, type A domain"/>
    <property type="match status" value="1"/>
</dbReference>
<dbReference type="AlphaFoldDB" id="A0A1N7FMM7"/>
<reference evidence="2 3" key="1">
    <citation type="submission" date="2017-01" db="EMBL/GenBank/DDBJ databases">
        <authorList>
            <person name="Mah S.A."/>
            <person name="Swanson W.J."/>
            <person name="Moy G.W."/>
            <person name="Vacquier V.D."/>
        </authorList>
    </citation>
    <scope>NUCLEOTIDE SEQUENCE [LARGE SCALE GENOMIC DNA]</scope>
    <source>
        <strain evidence="2 3">DSM 29590</strain>
    </source>
</reference>
<keyword evidence="1" id="KW-0732">Signal</keyword>
<dbReference type="RefSeq" id="WP_244512507.1">
    <property type="nucleotide sequence ID" value="NZ_FOAC01000001.1"/>
</dbReference>
<evidence type="ECO:0008006" key="4">
    <source>
        <dbReference type="Google" id="ProtNLM"/>
    </source>
</evidence>
<accession>A0A1N7FMM7</accession>
<evidence type="ECO:0000313" key="3">
    <source>
        <dbReference type="Proteomes" id="UP000186019"/>
    </source>
</evidence>
<keyword evidence="3" id="KW-1185">Reference proteome</keyword>
<evidence type="ECO:0000256" key="1">
    <source>
        <dbReference type="SAM" id="SignalP"/>
    </source>
</evidence>
<gene>
    <name evidence="2" type="ORF">SAMN05421666_1180</name>
</gene>
<proteinExistence type="predicted"/>
<dbReference type="Pfam" id="PF06707">
    <property type="entry name" value="DUF1194"/>
    <property type="match status" value="1"/>
</dbReference>
<dbReference type="InterPro" id="IPR010607">
    <property type="entry name" value="DUF1194"/>
</dbReference>
<feature type="chain" id="PRO_5009941759" description="VWFA domain-containing protein" evidence="1">
    <location>
        <begin position="31"/>
        <end position="249"/>
    </location>
</feature>
<sequence>MRRAYRRMARVTGLAGLALAICLAAAPANAACRLALALGLDVSGSVDDVEYRLQLGGVADALMASEVQAAMFAMPGAHVSLAVYQWGAEDQQNLLIGWTDLKSREDVTRVTESLVAYEARFRDPYTALGAAMRYGAALLRERPECWQHTLDISGDGPSNAGPAPQDALTDPQSRITVNALVINPGSRDNVTKDLTYTKTLLEHYRTHVLRGPGAFAETARDFDDFKAAMTRKLLRELRPAALSLAPPVQ</sequence>
<dbReference type="STRING" id="573024.SAMN05216208_0956"/>
<evidence type="ECO:0000313" key="2">
    <source>
        <dbReference type="EMBL" id="SIS01534.1"/>
    </source>
</evidence>
<organism evidence="2 3">
    <name type="scientific">Roseovarius nanhaiticus</name>
    <dbReference type="NCBI Taxonomy" id="573024"/>
    <lineage>
        <taxon>Bacteria</taxon>
        <taxon>Pseudomonadati</taxon>
        <taxon>Pseudomonadota</taxon>
        <taxon>Alphaproteobacteria</taxon>
        <taxon>Rhodobacterales</taxon>
        <taxon>Roseobacteraceae</taxon>
        <taxon>Roseovarius</taxon>
    </lineage>
</organism>
<name>A0A1N7FMM7_9RHOB</name>
<dbReference type="Proteomes" id="UP000186019">
    <property type="component" value="Unassembled WGS sequence"/>
</dbReference>
<dbReference type="InterPro" id="IPR036465">
    <property type="entry name" value="vWFA_dom_sf"/>
</dbReference>
<protein>
    <recommendedName>
        <fullName evidence="4">VWFA domain-containing protein</fullName>
    </recommendedName>
</protein>
<dbReference type="SUPFAM" id="SSF53300">
    <property type="entry name" value="vWA-like"/>
    <property type="match status" value="1"/>
</dbReference>
<dbReference type="EMBL" id="FTNV01000001">
    <property type="protein sequence ID" value="SIS01534.1"/>
    <property type="molecule type" value="Genomic_DNA"/>
</dbReference>
<feature type="signal peptide" evidence="1">
    <location>
        <begin position="1"/>
        <end position="30"/>
    </location>
</feature>